<accession>A0AAN6U5L9</accession>
<gene>
    <name evidence="1" type="ORF">N657DRAFT_307407</name>
</gene>
<protein>
    <submittedName>
        <fullName evidence="1">Uncharacterized protein</fullName>
    </submittedName>
</protein>
<comment type="caution">
    <text evidence="1">The sequence shown here is derived from an EMBL/GenBank/DDBJ whole genome shotgun (WGS) entry which is preliminary data.</text>
</comment>
<evidence type="ECO:0000313" key="1">
    <source>
        <dbReference type="EMBL" id="KAK4126415.1"/>
    </source>
</evidence>
<keyword evidence="2" id="KW-1185">Reference proteome</keyword>
<dbReference type="RefSeq" id="XP_062650186.1">
    <property type="nucleotide sequence ID" value="XM_062786720.1"/>
</dbReference>
<proteinExistence type="predicted"/>
<sequence length="161" mass="18004">MSGDQSAVCSVSRPTTRLTCMSMQEPGTLLLLPCKVRSQNISRSLSSLPERLHGLKYLNAWSLLRDILLRQSPHLQVDIQQASAPSSRRKAIIFLPVALPLPPACVGANFRTFQTIGLQFFHVVRRRTLENRLPAFRSSPYSPLPLGSDRPDRCTPRISAR</sequence>
<reference evidence="1" key="1">
    <citation type="journal article" date="2023" name="Mol. Phylogenet. Evol.">
        <title>Genome-scale phylogeny and comparative genomics of the fungal order Sordariales.</title>
        <authorList>
            <person name="Hensen N."/>
            <person name="Bonometti L."/>
            <person name="Westerberg I."/>
            <person name="Brannstrom I.O."/>
            <person name="Guillou S."/>
            <person name="Cros-Aarteil S."/>
            <person name="Calhoun S."/>
            <person name="Haridas S."/>
            <person name="Kuo A."/>
            <person name="Mondo S."/>
            <person name="Pangilinan J."/>
            <person name="Riley R."/>
            <person name="LaButti K."/>
            <person name="Andreopoulos B."/>
            <person name="Lipzen A."/>
            <person name="Chen C."/>
            <person name="Yan M."/>
            <person name="Daum C."/>
            <person name="Ng V."/>
            <person name="Clum A."/>
            <person name="Steindorff A."/>
            <person name="Ohm R.A."/>
            <person name="Martin F."/>
            <person name="Silar P."/>
            <person name="Natvig D.O."/>
            <person name="Lalanne C."/>
            <person name="Gautier V."/>
            <person name="Ament-Velasquez S.L."/>
            <person name="Kruys A."/>
            <person name="Hutchinson M.I."/>
            <person name="Powell A.J."/>
            <person name="Barry K."/>
            <person name="Miller A.N."/>
            <person name="Grigoriev I.V."/>
            <person name="Debuchy R."/>
            <person name="Gladieux P."/>
            <person name="Hiltunen Thoren M."/>
            <person name="Johannesson H."/>
        </authorList>
    </citation>
    <scope>NUCLEOTIDE SEQUENCE</scope>
    <source>
        <strain evidence="1">CBS 731.68</strain>
    </source>
</reference>
<organism evidence="1 2">
    <name type="scientific">Parathielavia appendiculata</name>
    <dbReference type="NCBI Taxonomy" id="2587402"/>
    <lineage>
        <taxon>Eukaryota</taxon>
        <taxon>Fungi</taxon>
        <taxon>Dikarya</taxon>
        <taxon>Ascomycota</taxon>
        <taxon>Pezizomycotina</taxon>
        <taxon>Sordariomycetes</taxon>
        <taxon>Sordariomycetidae</taxon>
        <taxon>Sordariales</taxon>
        <taxon>Chaetomiaceae</taxon>
        <taxon>Parathielavia</taxon>
    </lineage>
</organism>
<dbReference type="GeneID" id="87823488"/>
<dbReference type="EMBL" id="MU853225">
    <property type="protein sequence ID" value="KAK4126415.1"/>
    <property type="molecule type" value="Genomic_DNA"/>
</dbReference>
<reference evidence="1" key="2">
    <citation type="submission" date="2023-05" db="EMBL/GenBank/DDBJ databases">
        <authorList>
            <consortium name="Lawrence Berkeley National Laboratory"/>
            <person name="Steindorff A."/>
            <person name="Hensen N."/>
            <person name="Bonometti L."/>
            <person name="Westerberg I."/>
            <person name="Brannstrom I.O."/>
            <person name="Guillou S."/>
            <person name="Cros-Aarteil S."/>
            <person name="Calhoun S."/>
            <person name="Haridas S."/>
            <person name="Kuo A."/>
            <person name="Mondo S."/>
            <person name="Pangilinan J."/>
            <person name="Riley R."/>
            <person name="Labutti K."/>
            <person name="Andreopoulos B."/>
            <person name="Lipzen A."/>
            <person name="Chen C."/>
            <person name="Yanf M."/>
            <person name="Daum C."/>
            <person name="Ng V."/>
            <person name="Clum A."/>
            <person name="Ohm R."/>
            <person name="Martin F."/>
            <person name="Silar P."/>
            <person name="Natvig D."/>
            <person name="Lalanne C."/>
            <person name="Gautier V."/>
            <person name="Ament-Velasquez S.L."/>
            <person name="Kruys A."/>
            <person name="Hutchinson M.I."/>
            <person name="Powell A.J."/>
            <person name="Barry K."/>
            <person name="Miller A.N."/>
            <person name="Grigoriev I.V."/>
            <person name="Debuchy R."/>
            <person name="Gladieux P."/>
            <person name="Thoren M.H."/>
            <person name="Johannesson H."/>
        </authorList>
    </citation>
    <scope>NUCLEOTIDE SEQUENCE</scope>
    <source>
        <strain evidence="1">CBS 731.68</strain>
    </source>
</reference>
<dbReference type="AlphaFoldDB" id="A0AAN6U5L9"/>
<evidence type="ECO:0000313" key="2">
    <source>
        <dbReference type="Proteomes" id="UP001302602"/>
    </source>
</evidence>
<name>A0AAN6U5L9_9PEZI</name>
<dbReference type="Proteomes" id="UP001302602">
    <property type="component" value="Unassembled WGS sequence"/>
</dbReference>